<dbReference type="RefSeq" id="WP_344941139.1">
    <property type="nucleotide sequence ID" value="NZ_BAAAZG010000002.1"/>
</dbReference>
<proteinExistence type="predicted"/>
<comment type="caution">
    <text evidence="2">The sequence shown here is derived from an EMBL/GenBank/DDBJ whole genome shotgun (WGS) entry which is preliminary data.</text>
</comment>
<dbReference type="Gene3D" id="3.90.25.10">
    <property type="entry name" value="UDP-galactose 4-epimerase, domain 1"/>
    <property type="match status" value="1"/>
</dbReference>
<keyword evidence="3" id="KW-1185">Reference proteome</keyword>
<dbReference type="Pfam" id="PF13460">
    <property type="entry name" value="NAD_binding_10"/>
    <property type="match status" value="1"/>
</dbReference>
<feature type="domain" description="NAD(P)-binding" evidence="1">
    <location>
        <begin position="7"/>
        <end position="173"/>
    </location>
</feature>
<dbReference type="Proteomes" id="UP001500683">
    <property type="component" value="Unassembled WGS sequence"/>
</dbReference>
<evidence type="ECO:0000313" key="3">
    <source>
        <dbReference type="Proteomes" id="UP001500683"/>
    </source>
</evidence>
<dbReference type="InterPro" id="IPR036291">
    <property type="entry name" value="NAD(P)-bd_dom_sf"/>
</dbReference>
<dbReference type="PANTHER" id="PTHR43162:SF1">
    <property type="entry name" value="PRESTALK A DIFFERENTIATION PROTEIN A"/>
    <property type="match status" value="1"/>
</dbReference>
<reference evidence="3" key="1">
    <citation type="journal article" date="2019" name="Int. J. Syst. Evol. Microbiol.">
        <title>The Global Catalogue of Microorganisms (GCM) 10K type strain sequencing project: providing services to taxonomists for standard genome sequencing and annotation.</title>
        <authorList>
            <consortium name="The Broad Institute Genomics Platform"/>
            <consortium name="The Broad Institute Genome Sequencing Center for Infectious Disease"/>
            <person name="Wu L."/>
            <person name="Ma J."/>
        </authorList>
    </citation>
    <scope>NUCLEOTIDE SEQUENCE [LARGE SCALE GENOMIC DNA]</scope>
    <source>
        <strain evidence="3">JCM 16702</strain>
    </source>
</reference>
<dbReference type="InterPro" id="IPR051604">
    <property type="entry name" value="Ergot_Alk_Oxidoreductase"/>
</dbReference>
<dbReference type="Gene3D" id="3.40.50.720">
    <property type="entry name" value="NAD(P)-binding Rossmann-like Domain"/>
    <property type="match status" value="1"/>
</dbReference>
<dbReference type="EMBL" id="BAAAZG010000002">
    <property type="protein sequence ID" value="GAA4059013.1"/>
    <property type="molecule type" value="Genomic_DNA"/>
</dbReference>
<accession>A0ABP7V628</accession>
<evidence type="ECO:0000313" key="2">
    <source>
        <dbReference type="EMBL" id="GAA4059013.1"/>
    </source>
</evidence>
<gene>
    <name evidence="2" type="ORF">GCM10022214_09250</name>
</gene>
<protein>
    <submittedName>
        <fullName evidence="2">NAD(P)H-binding protein</fullName>
    </submittedName>
</protein>
<organism evidence="2 3">
    <name type="scientific">Actinomadura miaoliensis</name>
    <dbReference type="NCBI Taxonomy" id="430685"/>
    <lineage>
        <taxon>Bacteria</taxon>
        <taxon>Bacillati</taxon>
        <taxon>Actinomycetota</taxon>
        <taxon>Actinomycetes</taxon>
        <taxon>Streptosporangiales</taxon>
        <taxon>Thermomonosporaceae</taxon>
        <taxon>Actinomadura</taxon>
    </lineage>
</organism>
<dbReference type="SUPFAM" id="SSF51735">
    <property type="entry name" value="NAD(P)-binding Rossmann-fold domains"/>
    <property type="match status" value="1"/>
</dbReference>
<name>A0ABP7V628_9ACTN</name>
<sequence length="288" mass="31108">MTILVTGATGNVGRHVVERLVEAGADVRALTRDPSRARFPQGVDIARGDLAVPGGLADVFHGVERMYLFPVAATAKDVVTLAKDAGVRHIVTLSSGAVTGGLDTDFHLPVEQAVEASGLEWTHVRPGEFMLNKVWLWGPSIREESVVRDPFPDVPWCPVHEQDIADVAAAALLEDGHAGRAYDLNGPELLSKRDQAKAIAAAIGRDIRVETVTPEEAREQYRRLGGFAAANADFLLGFEDYSGNPADPHAMAELDLASFGPMPTMQDAIGRPARTFAQWARDHADDFR</sequence>
<dbReference type="InterPro" id="IPR016040">
    <property type="entry name" value="NAD(P)-bd_dom"/>
</dbReference>
<evidence type="ECO:0000259" key="1">
    <source>
        <dbReference type="Pfam" id="PF13460"/>
    </source>
</evidence>
<dbReference type="PANTHER" id="PTHR43162">
    <property type="match status" value="1"/>
</dbReference>